<name>A0ABR2VNA0_9FUNG</name>
<dbReference type="Gene3D" id="3.40.50.720">
    <property type="entry name" value="NAD(P)-binding Rossmann-like Domain"/>
    <property type="match status" value="1"/>
</dbReference>
<reference evidence="3 4" key="1">
    <citation type="submission" date="2023-04" db="EMBL/GenBank/DDBJ databases">
        <title>Genome of Basidiobolus ranarum AG-B5.</title>
        <authorList>
            <person name="Stajich J.E."/>
            <person name="Carter-House D."/>
            <person name="Gryganskyi A."/>
        </authorList>
    </citation>
    <scope>NUCLEOTIDE SEQUENCE [LARGE SCALE GENOMIC DNA]</scope>
    <source>
        <strain evidence="3 4">AG-B5</strain>
    </source>
</reference>
<evidence type="ECO:0000256" key="2">
    <source>
        <dbReference type="RuleBase" id="RU000363"/>
    </source>
</evidence>
<dbReference type="CDD" id="cd05327">
    <property type="entry name" value="retinol-DH_like_SDR_c_like"/>
    <property type="match status" value="1"/>
</dbReference>
<dbReference type="PRINTS" id="PR00081">
    <property type="entry name" value="GDHRDH"/>
</dbReference>
<evidence type="ECO:0000313" key="4">
    <source>
        <dbReference type="Proteomes" id="UP001479436"/>
    </source>
</evidence>
<dbReference type="PANTHER" id="PTHR43157:SF31">
    <property type="entry name" value="PHOSPHATIDYLINOSITOL-GLYCAN BIOSYNTHESIS CLASS F PROTEIN"/>
    <property type="match status" value="1"/>
</dbReference>
<dbReference type="Proteomes" id="UP001479436">
    <property type="component" value="Unassembled WGS sequence"/>
</dbReference>
<dbReference type="EMBL" id="JASJQH010009124">
    <property type="protein sequence ID" value="KAK9681133.1"/>
    <property type="molecule type" value="Genomic_DNA"/>
</dbReference>
<comment type="similarity">
    <text evidence="2">Belongs to the short-chain dehydrogenases/reductases (SDR) family.</text>
</comment>
<evidence type="ECO:0000256" key="1">
    <source>
        <dbReference type="ARBA" id="ARBA00023002"/>
    </source>
</evidence>
<sequence>MDVLRFMVGEFPALVRDRWVYQSYDPTERLDSKVVIVTGSNCGIGYETAKALYRLGARVILACRSRERGEKAVETMMEECKTSSEAIKPEVPEGPVGEVEFMELDLASFKSIRRFAEEFLSLNIPLNILINNAGVGGFPGKTEDNFEVTFGVNHLGHYLLTRLLLKKLDESAPSRIVNVASEGHYYPKAIDLDSFTKGFSGLDLIACYCQSKLANVLFTRELAKRLEGHQINVYAPHPGGVASEIWREYPAIVMNLLKRFMLDNQQGASCSLYCATSAETADDTGKYYEFCKLKEPNPAALDDDAALRLWDKSAEWTGLEKDIWA</sequence>
<dbReference type="InterPro" id="IPR036291">
    <property type="entry name" value="NAD(P)-bd_dom_sf"/>
</dbReference>
<accession>A0ABR2VNA0</accession>
<evidence type="ECO:0008006" key="5">
    <source>
        <dbReference type="Google" id="ProtNLM"/>
    </source>
</evidence>
<keyword evidence="4" id="KW-1185">Reference proteome</keyword>
<dbReference type="SUPFAM" id="SSF51735">
    <property type="entry name" value="NAD(P)-binding Rossmann-fold domains"/>
    <property type="match status" value="1"/>
</dbReference>
<dbReference type="PRINTS" id="PR00080">
    <property type="entry name" value="SDRFAMILY"/>
</dbReference>
<proteinExistence type="inferred from homology"/>
<dbReference type="InterPro" id="IPR002347">
    <property type="entry name" value="SDR_fam"/>
</dbReference>
<gene>
    <name evidence="3" type="ORF">K7432_015743</name>
</gene>
<organism evidence="3 4">
    <name type="scientific">Basidiobolus ranarum</name>
    <dbReference type="NCBI Taxonomy" id="34480"/>
    <lineage>
        <taxon>Eukaryota</taxon>
        <taxon>Fungi</taxon>
        <taxon>Fungi incertae sedis</taxon>
        <taxon>Zoopagomycota</taxon>
        <taxon>Entomophthoromycotina</taxon>
        <taxon>Basidiobolomycetes</taxon>
        <taxon>Basidiobolales</taxon>
        <taxon>Basidiobolaceae</taxon>
        <taxon>Basidiobolus</taxon>
    </lineage>
</organism>
<evidence type="ECO:0000313" key="3">
    <source>
        <dbReference type="EMBL" id="KAK9681133.1"/>
    </source>
</evidence>
<comment type="caution">
    <text evidence="3">The sequence shown here is derived from an EMBL/GenBank/DDBJ whole genome shotgun (WGS) entry which is preliminary data.</text>
</comment>
<dbReference type="Pfam" id="PF00106">
    <property type="entry name" value="adh_short"/>
    <property type="match status" value="1"/>
</dbReference>
<dbReference type="PANTHER" id="PTHR43157">
    <property type="entry name" value="PHOSPHATIDYLINOSITOL-GLYCAN BIOSYNTHESIS CLASS F PROTEIN-RELATED"/>
    <property type="match status" value="1"/>
</dbReference>
<keyword evidence="1" id="KW-0560">Oxidoreductase</keyword>
<protein>
    <recommendedName>
        <fullName evidence="5">Retinol dehydrogenase 12</fullName>
    </recommendedName>
</protein>